<comment type="subcellular location">
    <subcellularLocation>
        <location evidence="1">Membrane</location>
        <topology evidence="1">Multi-pass membrane protein</topology>
    </subcellularLocation>
</comment>
<feature type="transmembrane region" description="Helical" evidence="2">
    <location>
        <begin position="52"/>
        <end position="72"/>
    </location>
</feature>
<keyword evidence="4" id="KW-1185">Reference proteome</keyword>
<organism evidence="4 5">
    <name type="scientific">Plectus sambesii</name>
    <dbReference type="NCBI Taxonomy" id="2011161"/>
    <lineage>
        <taxon>Eukaryota</taxon>
        <taxon>Metazoa</taxon>
        <taxon>Ecdysozoa</taxon>
        <taxon>Nematoda</taxon>
        <taxon>Chromadorea</taxon>
        <taxon>Plectida</taxon>
        <taxon>Plectina</taxon>
        <taxon>Plectoidea</taxon>
        <taxon>Plectidae</taxon>
        <taxon>Plectus</taxon>
    </lineage>
</organism>
<evidence type="ECO:0000256" key="1">
    <source>
        <dbReference type="ARBA" id="ARBA00004141"/>
    </source>
</evidence>
<dbReference type="InterPro" id="IPR020846">
    <property type="entry name" value="MFS_dom"/>
</dbReference>
<dbReference type="SUPFAM" id="SSF103473">
    <property type="entry name" value="MFS general substrate transporter"/>
    <property type="match status" value="1"/>
</dbReference>
<proteinExistence type="predicted"/>
<dbReference type="GO" id="GO:0016020">
    <property type="term" value="C:membrane"/>
    <property type="evidence" value="ECO:0007669"/>
    <property type="project" value="UniProtKB-SubCell"/>
</dbReference>
<dbReference type="Proteomes" id="UP000887566">
    <property type="component" value="Unplaced"/>
</dbReference>
<dbReference type="Gene3D" id="1.20.1720.10">
    <property type="entry name" value="Multidrug resistance protein D"/>
    <property type="match status" value="1"/>
</dbReference>
<feature type="domain" description="Major facilitator superfamily (MFS) profile" evidence="3">
    <location>
        <begin position="54"/>
        <end position="181"/>
    </location>
</feature>
<evidence type="ECO:0000256" key="2">
    <source>
        <dbReference type="SAM" id="Phobius"/>
    </source>
</evidence>
<keyword evidence="2" id="KW-1133">Transmembrane helix</keyword>
<dbReference type="WBParaSite" id="PSAMB.scaffold1026size36941.g10359.t1">
    <property type="protein sequence ID" value="PSAMB.scaffold1026size36941.g10359.t1"/>
    <property type="gene ID" value="PSAMB.scaffold1026size36941.g10359"/>
</dbReference>
<accession>A0A914UIV6</accession>
<keyword evidence="2" id="KW-0472">Membrane</keyword>
<reference evidence="5" key="1">
    <citation type="submission" date="2022-11" db="UniProtKB">
        <authorList>
            <consortium name="WormBaseParasite"/>
        </authorList>
    </citation>
    <scope>IDENTIFICATION</scope>
</reference>
<dbReference type="InterPro" id="IPR036259">
    <property type="entry name" value="MFS_trans_sf"/>
</dbReference>
<dbReference type="GO" id="GO:0022857">
    <property type="term" value="F:transmembrane transporter activity"/>
    <property type="evidence" value="ECO:0007669"/>
    <property type="project" value="InterPro"/>
</dbReference>
<name>A0A914UIV6_9BILA</name>
<evidence type="ECO:0000313" key="5">
    <source>
        <dbReference type="WBParaSite" id="PSAMB.scaffold1026size36941.g10359.t1"/>
    </source>
</evidence>
<evidence type="ECO:0000259" key="3">
    <source>
        <dbReference type="PROSITE" id="PS50850"/>
    </source>
</evidence>
<protein>
    <submittedName>
        <fullName evidence="5">Major facilitator superfamily (MFS) profile domain-containing protein</fullName>
    </submittedName>
</protein>
<evidence type="ECO:0000313" key="4">
    <source>
        <dbReference type="Proteomes" id="UP000887566"/>
    </source>
</evidence>
<dbReference type="PROSITE" id="PS50850">
    <property type="entry name" value="MFS"/>
    <property type="match status" value="1"/>
</dbReference>
<sequence>MNDDHNDDDTVESEDGSADIEDISLHQPVLSVVFTNFEQALKIVGAFGRYQWSYIAVLQVAIVLLAGNYAFMSFATYEPTVRCFLDNGTVLELNRTHQKERFCEAYNAGLCEQNLTWEAPLYTIIEEWSLICDLDHVPEMMNSVQMSGTFVAMAASGMLSDSFGRKRVFLCCFVLFVVATL</sequence>
<dbReference type="AlphaFoldDB" id="A0A914UIV6"/>
<keyword evidence="2" id="KW-0812">Transmembrane</keyword>